<evidence type="ECO:0000313" key="13">
    <source>
        <dbReference type="EMBL" id="RVQ68955.1"/>
    </source>
</evidence>
<evidence type="ECO:0000256" key="8">
    <source>
        <dbReference type="ARBA" id="ARBA00023306"/>
    </source>
</evidence>
<evidence type="ECO:0000256" key="9">
    <source>
        <dbReference type="HAMAP-Rule" id="MF_02204"/>
    </source>
</evidence>
<keyword evidence="7 13" id="KW-0449">Lipoprotein</keyword>
<protein>
    <recommendedName>
        <fullName evidence="9">Peptidoglycan-associated protein</fullName>
    </recommendedName>
</protein>
<evidence type="ECO:0000256" key="10">
    <source>
        <dbReference type="PROSITE-ProRule" id="PRU00473"/>
    </source>
</evidence>
<evidence type="ECO:0000256" key="4">
    <source>
        <dbReference type="ARBA" id="ARBA00023136"/>
    </source>
</evidence>
<dbReference type="GO" id="GO:0051301">
    <property type="term" value="P:cell division"/>
    <property type="evidence" value="ECO:0007669"/>
    <property type="project" value="UniProtKB-UniRule"/>
</dbReference>
<dbReference type="SUPFAM" id="SSF103088">
    <property type="entry name" value="OmpA-like"/>
    <property type="match status" value="1"/>
</dbReference>
<evidence type="ECO:0000256" key="1">
    <source>
        <dbReference type="ARBA" id="ARBA00004442"/>
    </source>
</evidence>
<dbReference type="InterPro" id="IPR006665">
    <property type="entry name" value="OmpA-like"/>
</dbReference>
<evidence type="ECO:0000256" key="3">
    <source>
        <dbReference type="ARBA" id="ARBA00022729"/>
    </source>
</evidence>
<dbReference type="InterPro" id="IPR039001">
    <property type="entry name" value="Pal"/>
</dbReference>
<feature type="region of interest" description="Disordered" evidence="11">
    <location>
        <begin position="42"/>
        <end position="64"/>
    </location>
</feature>
<dbReference type="EMBL" id="RXOL01000001">
    <property type="protein sequence ID" value="RVQ68955.1"/>
    <property type="molecule type" value="Genomic_DNA"/>
</dbReference>
<dbReference type="PROSITE" id="PS51123">
    <property type="entry name" value="OMPA_2"/>
    <property type="match status" value="1"/>
</dbReference>
<accession>A0A437H034</accession>
<evidence type="ECO:0000313" key="14">
    <source>
        <dbReference type="Proteomes" id="UP000283003"/>
    </source>
</evidence>
<dbReference type="PRINTS" id="PR01023">
    <property type="entry name" value="NAFLGMOTY"/>
</dbReference>
<keyword evidence="14" id="KW-1185">Reference proteome</keyword>
<keyword evidence="6" id="KW-0998">Cell outer membrane</keyword>
<keyword evidence="3" id="KW-0732">Signal</keyword>
<evidence type="ECO:0000259" key="12">
    <source>
        <dbReference type="PROSITE" id="PS51123"/>
    </source>
</evidence>
<dbReference type="OrthoDB" id="9809164at2"/>
<keyword evidence="4 10" id="KW-0472">Membrane</keyword>
<evidence type="ECO:0000256" key="7">
    <source>
        <dbReference type="ARBA" id="ARBA00023288"/>
    </source>
</evidence>
<dbReference type="InterPro" id="IPR014169">
    <property type="entry name" value="Pal_lipo_C"/>
</dbReference>
<dbReference type="CDD" id="cd07185">
    <property type="entry name" value="OmpA_C-like"/>
    <property type="match status" value="1"/>
</dbReference>
<dbReference type="HAMAP" id="MF_02204">
    <property type="entry name" value="Pal"/>
    <property type="match status" value="1"/>
</dbReference>
<keyword evidence="5" id="KW-0564">Palmitate</keyword>
<evidence type="ECO:0000256" key="6">
    <source>
        <dbReference type="ARBA" id="ARBA00023237"/>
    </source>
</evidence>
<comment type="subunit">
    <text evidence="9">The Tol-Pal system is composed of five core proteins: the inner membrane proteins TolA, TolQ and TolR, the periplasmic protein TolB and the outer membrane protein Pal. They form a network linking the inner and outer membranes and the peptidoglycan layer.</text>
</comment>
<proteinExistence type="inferred from homology"/>
<reference evidence="13 14" key="1">
    <citation type="submission" date="2018-12" db="EMBL/GenBank/DDBJ databases">
        <title>Croceicoccus ponticola sp. nov., a lipolytic bacterium isolated from seawater.</title>
        <authorList>
            <person name="Yoon J.-H."/>
        </authorList>
    </citation>
    <scope>NUCLEOTIDE SEQUENCE [LARGE SCALE GENOMIC DNA]</scope>
    <source>
        <strain evidence="13 14">GM-16</strain>
    </source>
</reference>
<comment type="function">
    <text evidence="9">Part of the Tol-Pal system, which plays a role in outer membrane invagination during cell division and is important for maintaining outer membrane integrity.</text>
</comment>
<dbReference type="AlphaFoldDB" id="A0A437H034"/>
<comment type="similarity">
    <text evidence="9">Belongs to the Pal lipoprotein family.</text>
</comment>
<dbReference type="NCBIfam" id="TIGR02802">
    <property type="entry name" value="Pal_lipo"/>
    <property type="match status" value="1"/>
</dbReference>
<dbReference type="InterPro" id="IPR036737">
    <property type="entry name" value="OmpA-like_sf"/>
</dbReference>
<dbReference type="PANTHER" id="PTHR30329">
    <property type="entry name" value="STATOR ELEMENT OF FLAGELLAR MOTOR COMPLEX"/>
    <property type="match status" value="1"/>
</dbReference>
<feature type="domain" description="OmpA-like" evidence="12">
    <location>
        <begin position="70"/>
        <end position="185"/>
    </location>
</feature>
<keyword evidence="8 9" id="KW-0131">Cell cycle</keyword>
<organism evidence="13 14">
    <name type="scientific">Croceicoccus ponticola</name>
    <dbReference type="NCBI Taxonomy" id="2217664"/>
    <lineage>
        <taxon>Bacteria</taxon>
        <taxon>Pseudomonadati</taxon>
        <taxon>Pseudomonadota</taxon>
        <taxon>Alphaproteobacteria</taxon>
        <taxon>Sphingomonadales</taxon>
        <taxon>Erythrobacteraceae</taxon>
        <taxon>Croceicoccus</taxon>
    </lineage>
</organism>
<dbReference type="PANTHER" id="PTHR30329:SF21">
    <property type="entry name" value="LIPOPROTEIN YIAD-RELATED"/>
    <property type="match status" value="1"/>
</dbReference>
<comment type="subcellular location">
    <subcellularLocation>
        <location evidence="1">Cell outer membrane</location>
    </subcellularLocation>
</comment>
<gene>
    <name evidence="9 13" type="primary">pal</name>
    <name evidence="13" type="ORF">EKN06_01695</name>
</gene>
<comment type="caution">
    <text evidence="13">The sequence shown here is derived from an EMBL/GenBank/DDBJ whole genome shotgun (WGS) entry which is preliminary data.</text>
</comment>
<dbReference type="PRINTS" id="PR01021">
    <property type="entry name" value="OMPADOMAIN"/>
</dbReference>
<dbReference type="Gene3D" id="3.30.1330.60">
    <property type="entry name" value="OmpA-like domain"/>
    <property type="match status" value="1"/>
</dbReference>
<sequence>MTTRPVASSLTAVKQEVVLRPIFKFAVVSVLGVALVGCSKKPPEALPPSPDATPYEASADTGPAPGSQADFLAQMQGRDTIFFETDRYNIDSIDMTALQQQAAWLRRYPYKTARIEGHCDERGTREYNLALGEKRANAAKNYLVSLGLDAGRLSIVSYGKERPVALGSDEASWERNRRAVTITID</sequence>
<evidence type="ECO:0000256" key="2">
    <source>
        <dbReference type="ARBA" id="ARBA00022618"/>
    </source>
</evidence>
<evidence type="ECO:0000256" key="5">
    <source>
        <dbReference type="ARBA" id="ARBA00023139"/>
    </source>
</evidence>
<dbReference type="InterPro" id="IPR050330">
    <property type="entry name" value="Bact_OuterMem_StrucFunc"/>
</dbReference>
<dbReference type="InterPro" id="IPR006664">
    <property type="entry name" value="OMP_bac"/>
</dbReference>
<dbReference type="Proteomes" id="UP000283003">
    <property type="component" value="Unassembled WGS sequence"/>
</dbReference>
<name>A0A437H034_9SPHN</name>
<dbReference type="Pfam" id="PF00691">
    <property type="entry name" value="OmpA"/>
    <property type="match status" value="1"/>
</dbReference>
<evidence type="ECO:0000256" key="11">
    <source>
        <dbReference type="SAM" id="MobiDB-lite"/>
    </source>
</evidence>
<keyword evidence="2 9" id="KW-0132">Cell division</keyword>
<dbReference type="GO" id="GO:0009279">
    <property type="term" value="C:cell outer membrane"/>
    <property type="evidence" value="ECO:0007669"/>
    <property type="project" value="UniProtKB-SubCell"/>
</dbReference>